<evidence type="ECO:0000313" key="2">
    <source>
        <dbReference type="Proteomes" id="UP001346149"/>
    </source>
</evidence>
<protein>
    <submittedName>
        <fullName evidence="1">Uncharacterized protein</fullName>
    </submittedName>
</protein>
<dbReference type="AlphaFoldDB" id="A0AAN7L763"/>
<keyword evidence="2" id="KW-1185">Reference proteome</keyword>
<comment type="caution">
    <text evidence="1">The sequence shown here is derived from an EMBL/GenBank/DDBJ whole genome shotgun (WGS) entry which is preliminary data.</text>
</comment>
<proteinExistence type="predicted"/>
<sequence>MAKYRKRRPPMDTYLSKVAHLTTRFSQIKCPKSVLDPRKHILDDLRDDWEYLCHGIAFSITLLYVESLKSYLLREYSKRDYKSCSKQLVITPLLGLLGSSPLSATVDVAYKPCGV</sequence>
<accession>A0AAN7L763</accession>
<dbReference type="Proteomes" id="UP001346149">
    <property type="component" value="Unassembled WGS sequence"/>
</dbReference>
<name>A0AAN7L763_TRANT</name>
<reference evidence="1 2" key="1">
    <citation type="journal article" date="2023" name="Hortic Res">
        <title>Pangenome of water caltrop reveals structural variations and asymmetric subgenome divergence after allopolyploidization.</title>
        <authorList>
            <person name="Zhang X."/>
            <person name="Chen Y."/>
            <person name="Wang L."/>
            <person name="Yuan Y."/>
            <person name="Fang M."/>
            <person name="Shi L."/>
            <person name="Lu R."/>
            <person name="Comes H.P."/>
            <person name="Ma Y."/>
            <person name="Chen Y."/>
            <person name="Huang G."/>
            <person name="Zhou Y."/>
            <person name="Zheng Z."/>
            <person name="Qiu Y."/>
        </authorList>
    </citation>
    <scope>NUCLEOTIDE SEQUENCE [LARGE SCALE GENOMIC DNA]</scope>
    <source>
        <strain evidence="1">F231</strain>
    </source>
</reference>
<dbReference type="EMBL" id="JAXQNO010000017">
    <property type="protein sequence ID" value="KAK4778829.1"/>
    <property type="molecule type" value="Genomic_DNA"/>
</dbReference>
<organism evidence="1 2">
    <name type="scientific">Trapa natans</name>
    <name type="common">Water chestnut</name>
    <dbReference type="NCBI Taxonomy" id="22666"/>
    <lineage>
        <taxon>Eukaryota</taxon>
        <taxon>Viridiplantae</taxon>
        <taxon>Streptophyta</taxon>
        <taxon>Embryophyta</taxon>
        <taxon>Tracheophyta</taxon>
        <taxon>Spermatophyta</taxon>
        <taxon>Magnoliopsida</taxon>
        <taxon>eudicotyledons</taxon>
        <taxon>Gunneridae</taxon>
        <taxon>Pentapetalae</taxon>
        <taxon>rosids</taxon>
        <taxon>malvids</taxon>
        <taxon>Myrtales</taxon>
        <taxon>Lythraceae</taxon>
        <taxon>Trapa</taxon>
    </lineage>
</organism>
<gene>
    <name evidence="1" type="ORF">SAY86_006357</name>
</gene>
<evidence type="ECO:0000313" key="1">
    <source>
        <dbReference type="EMBL" id="KAK4778829.1"/>
    </source>
</evidence>